<dbReference type="InterPro" id="IPR008011">
    <property type="entry name" value="Complex1_LYR_dom"/>
</dbReference>
<evidence type="ECO:0000256" key="4">
    <source>
        <dbReference type="ARBA" id="ARBA00023128"/>
    </source>
</evidence>
<keyword evidence="9" id="KW-1185">Reference proteome</keyword>
<proteinExistence type="inferred from homology"/>
<evidence type="ECO:0000313" key="8">
    <source>
        <dbReference type="EMBL" id="KXT16852.1"/>
    </source>
</evidence>
<keyword evidence="4" id="KW-0496">Mitochondrion</keyword>
<evidence type="ECO:0000256" key="2">
    <source>
        <dbReference type="ARBA" id="ARBA00009508"/>
    </source>
</evidence>
<dbReference type="AlphaFoldDB" id="A0A139IQH7"/>
<feature type="domain" description="Complex 1 LYR protein" evidence="7">
    <location>
        <begin position="72"/>
        <end position="129"/>
    </location>
</feature>
<evidence type="ECO:0000256" key="6">
    <source>
        <dbReference type="ARBA" id="ARBA00044735"/>
    </source>
</evidence>
<dbReference type="OrthoDB" id="74240at2759"/>
<evidence type="ECO:0000259" key="7">
    <source>
        <dbReference type="Pfam" id="PF05347"/>
    </source>
</evidence>
<reference evidence="8 9" key="1">
    <citation type="submission" date="2015-07" db="EMBL/GenBank/DDBJ databases">
        <title>Comparative genomics of the Sigatoka disease complex on banana suggests a link between parallel evolutionary changes in Pseudocercospora fijiensis and Pseudocercospora eumusae and increased virulence on the banana host.</title>
        <authorList>
            <person name="Chang T.-C."/>
            <person name="Salvucci A."/>
            <person name="Crous P.W."/>
            <person name="Stergiopoulos I."/>
        </authorList>
    </citation>
    <scope>NUCLEOTIDE SEQUENCE [LARGE SCALE GENOMIC DNA]</scope>
    <source>
        <strain evidence="8 9">CBS 116634</strain>
    </source>
</reference>
<evidence type="ECO:0000256" key="5">
    <source>
        <dbReference type="ARBA" id="ARBA00026235"/>
    </source>
</evidence>
<protein>
    <recommendedName>
        <fullName evidence="5">LYR motif-containing protein 2</fullName>
    </recommendedName>
</protein>
<name>A0A139IQH7_9PEZI</name>
<evidence type="ECO:0000313" key="9">
    <source>
        <dbReference type="Proteomes" id="UP000073492"/>
    </source>
</evidence>
<dbReference type="GO" id="GO:0005739">
    <property type="term" value="C:mitochondrion"/>
    <property type="evidence" value="ECO:0007669"/>
    <property type="project" value="UniProtKB-SubCell"/>
</dbReference>
<evidence type="ECO:0000256" key="1">
    <source>
        <dbReference type="ARBA" id="ARBA00004173"/>
    </source>
</evidence>
<keyword evidence="3" id="KW-0809">Transit peptide</keyword>
<dbReference type="InterPro" id="IPR045293">
    <property type="entry name" value="Complex1_LYR_LYRM2"/>
</dbReference>
<comment type="caution">
    <text evidence="8">The sequence shown here is derived from an EMBL/GenBank/DDBJ whole genome shotgun (WGS) entry which is preliminary data.</text>
</comment>
<dbReference type="PANTHER" id="PTHR13675:SF0">
    <property type="entry name" value="LYR MOTIF-CONTAINING PROTEIN 2"/>
    <property type="match status" value="1"/>
</dbReference>
<comment type="subcellular location">
    <subcellularLocation>
        <location evidence="1">Mitochondrion</location>
    </subcellularLocation>
</comment>
<sequence>MQYHQLPYSPSFPTPVSFTTSRSRTLNTEQRVAYSQSRMMLATVRRYASINADRKLKMKGKILTLEHFLQRQRVVALWRDCVRAINKIPPSATKDEMRDFARHEFERFRHIDDLQHIRYLLSTGKTQLDSMRRYVEQNAVDTAVLKSLFLPLDRPATQLRVFMDCPSCHAAACVVETSKRELDPVTSSNIEAHLHETITRSAEAITARSFKPDCYPWDHVAENFCFPTDSIPWTSPGTEQSFLDAVRHLTQEFPEHKLCVTEIMTLDVHKTHRTIEIYGKSSVTGIPNIPKGMDKTFLNIFVYKYCETDRIWKIRTMTALPGIDPL</sequence>
<organism evidence="8 9">
    <name type="scientific">Pseudocercospora musae</name>
    <dbReference type="NCBI Taxonomy" id="113226"/>
    <lineage>
        <taxon>Eukaryota</taxon>
        <taxon>Fungi</taxon>
        <taxon>Dikarya</taxon>
        <taxon>Ascomycota</taxon>
        <taxon>Pezizomycotina</taxon>
        <taxon>Dothideomycetes</taxon>
        <taxon>Dothideomycetidae</taxon>
        <taxon>Mycosphaerellales</taxon>
        <taxon>Mycosphaerellaceae</taxon>
        <taxon>Pseudocercospora</taxon>
    </lineage>
</organism>
<dbReference type="Proteomes" id="UP000073492">
    <property type="component" value="Unassembled WGS sequence"/>
</dbReference>
<dbReference type="CDD" id="cd20262">
    <property type="entry name" value="Complex1_LYR_LYRM2"/>
    <property type="match status" value="1"/>
</dbReference>
<dbReference type="STRING" id="113226.A0A139IQH7"/>
<accession>A0A139IQH7</accession>
<comment type="function">
    <text evidence="6">Involved in efficient integration of the N-module into mitochondrial respiratory chain complex I.</text>
</comment>
<comment type="similarity">
    <text evidence="2">Belongs to the complex I LYR family.</text>
</comment>
<dbReference type="PANTHER" id="PTHR13675">
    <property type="entry name" value="LYR MOTIF-CONTAINING PROTEIN 2"/>
    <property type="match status" value="1"/>
</dbReference>
<gene>
    <name evidence="8" type="ORF">AC579_6817</name>
</gene>
<dbReference type="EMBL" id="LFZO01000029">
    <property type="protein sequence ID" value="KXT16852.1"/>
    <property type="molecule type" value="Genomic_DNA"/>
</dbReference>
<dbReference type="Pfam" id="PF05347">
    <property type="entry name" value="Complex1_LYR"/>
    <property type="match status" value="1"/>
</dbReference>
<evidence type="ECO:0000256" key="3">
    <source>
        <dbReference type="ARBA" id="ARBA00022946"/>
    </source>
</evidence>